<comment type="caution">
    <text evidence="2">The sequence shown here is derived from an EMBL/GenBank/DDBJ whole genome shotgun (WGS) entry which is preliminary data.</text>
</comment>
<name>A0A9D2EQ43_9FIRM</name>
<sequence>MTPAYRNELKYLIHQSEYRQLQAVLHPLLGHDTHAGPGGGYAIRSLYFDDLYHTAYRQKMAGVEVRKKYRVRIYNCAAGHIALECKYKNGAYIHKESVPLTPGEYAALCRGDCRFLLDKPQLLARQFFVEARANLIRPCVIVAYDREAFVNDVGTVRITFDKTLTAIDPRQDLFDPAAPGYHVLPPGQMILEVKFTGILPEYIQNIFRAYSFVRTSASKFCLCVDQVRHTLR</sequence>
<dbReference type="AlphaFoldDB" id="A0A9D2EQ43"/>
<accession>A0A9D2EQ43</accession>
<dbReference type="GO" id="GO:0006799">
    <property type="term" value="P:polyphosphate biosynthetic process"/>
    <property type="evidence" value="ECO:0007669"/>
    <property type="project" value="UniProtKB-ARBA"/>
</dbReference>
<dbReference type="Gene3D" id="3.20.100.30">
    <property type="entry name" value="VTC, catalytic tunnel domain"/>
    <property type="match status" value="1"/>
</dbReference>
<dbReference type="Pfam" id="PF09359">
    <property type="entry name" value="VTC"/>
    <property type="match status" value="1"/>
</dbReference>
<gene>
    <name evidence="2" type="ORF">H9811_04325</name>
</gene>
<reference evidence="2" key="2">
    <citation type="submission" date="2021-04" db="EMBL/GenBank/DDBJ databases">
        <authorList>
            <person name="Gilroy R."/>
        </authorList>
    </citation>
    <scope>NUCLEOTIDE SEQUENCE</scope>
    <source>
        <strain evidence="2">ChiSxjej1B13-11774</strain>
    </source>
</reference>
<dbReference type="CDD" id="cd07750">
    <property type="entry name" value="PolyPPase_VTC_like"/>
    <property type="match status" value="1"/>
</dbReference>
<feature type="domain" description="VTC" evidence="1">
    <location>
        <begin position="6"/>
        <end position="226"/>
    </location>
</feature>
<reference evidence="2" key="1">
    <citation type="journal article" date="2021" name="PeerJ">
        <title>Extensive microbial diversity within the chicken gut microbiome revealed by metagenomics and culture.</title>
        <authorList>
            <person name="Gilroy R."/>
            <person name="Ravi A."/>
            <person name="Getino M."/>
            <person name="Pursley I."/>
            <person name="Horton D.L."/>
            <person name="Alikhan N.F."/>
            <person name="Baker D."/>
            <person name="Gharbi K."/>
            <person name="Hall N."/>
            <person name="Watson M."/>
            <person name="Adriaenssens E.M."/>
            <person name="Foster-Nyarko E."/>
            <person name="Jarju S."/>
            <person name="Secka A."/>
            <person name="Antonio M."/>
            <person name="Oren A."/>
            <person name="Chaudhuri R.R."/>
            <person name="La Ragione R."/>
            <person name="Hildebrand F."/>
            <person name="Pallen M.J."/>
        </authorList>
    </citation>
    <scope>NUCLEOTIDE SEQUENCE</scope>
    <source>
        <strain evidence="2">ChiSxjej1B13-11774</strain>
    </source>
</reference>
<dbReference type="Proteomes" id="UP000824048">
    <property type="component" value="Unassembled WGS sequence"/>
</dbReference>
<dbReference type="InterPro" id="IPR018966">
    <property type="entry name" value="VTC_domain"/>
</dbReference>
<dbReference type="InterPro" id="IPR042267">
    <property type="entry name" value="VTC_sf"/>
</dbReference>
<evidence type="ECO:0000313" key="2">
    <source>
        <dbReference type="EMBL" id="HIZ41774.1"/>
    </source>
</evidence>
<organism evidence="2 3">
    <name type="scientific">Candidatus Gemmiger excrementigallinarum</name>
    <dbReference type="NCBI Taxonomy" id="2838609"/>
    <lineage>
        <taxon>Bacteria</taxon>
        <taxon>Bacillati</taxon>
        <taxon>Bacillota</taxon>
        <taxon>Clostridia</taxon>
        <taxon>Eubacteriales</taxon>
        <taxon>Gemmiger</taxon>
    </lineage>
</organism>
<evidence type="ECO:0000313" key="3">
    <source>
        <dbReference type="Proteomes" id="UP000824048"/>
    </source>
</evidence>
<proteinExistence type="predicted"/>
<dbReference type="EMBL" id="DXBP01000029">
    <property type="protein sequence ID" value="HIZ41774.1"/>
    <property type="molecule type" value="Genomic_DNA"/>
</dbReference>
<protein>
    <submittedName>
        <fullName evidence="2">Polyphosphate polymerase domain-containing protein</fullName>
    </submittedName>
</protein>
<evidence type="ECO:0000259" key="1">
    <source>
        <dbReference type="Pfam" id="PF09359"/>
    </source>
</evidence>